<evidence type="ECO:0000313" key="2">
    <source>
        <dbReference type="Proteomes" id="UP000485058"/>
    </source>
</evidence>
<keyword evidence="2" id="KW-1185">Reference proteome</keyword>
<protein>
    <submittedName>
        <fullName evidence="1">FKS1_dom1 domain-containing protein</fullName>
    </submittedName>
</protein>
<reference evidence="1 2" key="1">
    <citation type="submission" date="2020-02" db="EMBL/GenBank/DDBJ databases">
        <title>Draft genome sequence of Haematococcus lacustris strain NIES-144.</title>
        <authorList>
            <person name="Morimoto D."/>
            <person name="Nakagawa S."/>
            <person name="Yoshida T."/>
            <person name="Sawayama S."/>
        </authorList>
    </citation>
    <scope>NUCLEOTIDE SEQUENCE [LARGE SCALE GENOMIC DNA]</scope>
    <source>
        <strain evidence="1 2">NIES-144</strain>
    </source>
</reference>
<dbReference type="GO" id="GO:0005886">
    <property type="term" value="C:plasma membrane"/>
    <property type="evidence" value="ECO:0007669"/>
    <property type="project" value="TreeGrafter"/>
</dbReference>
<name>A0A699YSJ7_HAELA</name>
<dbReference type="AlphaFoldDB" id="A0A699YSJ7"/>
<sequence length="146" mass="16770">VPFEMRDFAGHLYTLLTSLEGECFAVTKAHEYGRATDEELELSSIMLEVVQEMKRELARDSDRLKVIFKNALSTSATANFRELLKVVRVIKRMLLATVAEATPQSEETQRCLGFFINSLGHPHLDRPCSLEKMWSWTIMTPLYEED</sequence>
<dbReference type="PANTHER" id="PTHR12741">
    <property type="entry name" value="LYST-INTERACTING PROTEIN LIP5 DOPAMINE RESPONSIVE PROTEIN DRG-1"/>
    <property type="match status" value="1"/>
</dbReference>
<organism evidence="1 2">
    <name type="scientific">Haematococcus lacustris</name>
    <name type="common">Green alga</name>
    <name type="synonym">Haematococcus pluvialis</name>
    <dbReference type="NCBI Taxonomy" id="44745"/>
    <lineage>
        <taxon>Eukaryota</taxon>
        <taxon>Viridiplantae</taxon>
        <taxon>Chlorophyta</taxon>
        <taxon>core chlorophytes</taxon>
        <taxon>Chlorophyceae</taxon>
        <taxon>CS clade</taxon>
        <taxon>Chlamydomonadales</taxon>
        <taxon>Haematococcaceae</taxon>
        <taxon>Haematococcus</taxon>
    </lineage>
</organism>
<dbReference type="GO" id="GO:0046527">
    <property type="term" value="F:glucosyltransferase activity"/>
    <property type="evidence" value="ECO:0007669"/>
    <property type="project" value="TreeGrafter"/>
</dbReference>
<dbReference type="Proteomes" id="UP000485058">
    <property type="component" value="Unassembled WGS sequence"/>
</dbReference>
<feature type="non-terminal residue" evidence="1">
    <location>
        <position position="1"/>
    </location>
</feature>
<proteinExistence type="predicted"/>
<dbReference type="PANTHER" id="PTHR12741:SF48">
    <property type="entry name" value="1,3-BETA-GLUCAN SYNTHASE COMPONENT FKS1-RELATED"/>
    <property type="match status" value="1"/>
</dbReference>
<comment type="caution">
    <text evidence="1">The sequence shown here is derived from an EMBL/GenBank/DDBJ whole genome shotgun (WGS) entry which is preliminary data.</text>
</comment>
<evidence type="ECO:0000313" key="1">
    <source>
        <dbReference type="EMBL" id="GFH12255.1"/>
    </source>
</evidence>
<gene>
    <name evidence="1" type="ORF">HaLaN_07902</name>
</gene>
<dbReference type="EMBL" id="BLLF01000482">
    <property type="protein sequence ID" value="GFH12255.1"/>
    <property type="molecule type" value="Genomic_DNA"/>
</dbReference>
<accession>A0A699YSJ7</accession>
<feature type="non-terminal residue" evidence="1">
    <location>
        <position position="146"/>
    </location>
</feature>